<name>A0AAV7TM96_PLEWA</name>
<evidence type="ECO:0000313" key="2">
    <source>
        <dbReference type="EMBL" id="KAJ1176888.1"/>
    </source>
</evidence>
<protein>
    <submittedName>
        <fullName evidence="2">Uncharacterized protein</fullName>
    </submittedName>
</protein>
<gene>
    <name evidence="2" type="ORF">NDU88_002155</name>
</gene>
<dbReference type="Proteomes" id="UP001066276">
    <property type="component" value="Chromosome 3_2"/>
</dbReference>
<evidence type="ECO:0000256" key="1">
    <source>
        <dbReference type="SAM" id="MobiDB-lite"/>
    </source>
</evidence>
<dbReference type="AlphaFoldDB" id="A0AAV7TM96"/>
<evidence type="ECO:0000313" key="3">
    <source>
        <dbReference type="Proteomes" id="UP001066276"/>
    </source>
</evidence>
<sequence>MDCRQTHKGNETVSRSTSWFRKVMFEKAQTEEPELIHPHRGLVSESLERPGLMISESSSEPDAPSSQEENQFETHTEVCAHGPSDANSGHSAAYTETERRCVVIMSLSLNKVEEGCNGRPLSNVTLVCGRDHDPDAANALPLARGPEGYK</sequence>
<dbReference type="EMBL" id="JANPWB010000006">
    <property type="protein sequence ID" value="KAJ1176888.1"/>
    <property type="molecule type" value="Genomic_DNA"/>
</dbReference>
<comment type="caution">
    <text evidence="2">The sequence shown here is derived from an EMBL/GenBank/DDBJ whole genome shotgun (WGS) entry which is preliminary data.</text>
</comment>
<reference evidence="2" key="1">
    <citation type="journal article" date="2022" name="bioRxiv">
        <title>Sequencing and chromosome-scale assembly of the giantPleurodeles waltlgenome.</title>
        <authorList>
            <person name="Brown T."/>
            <person name="Elewa A."/>
            <person name="Iarovenko S."/>
            <person name="Subramanian E."/>
            <person name="Araus A.J."/>
            <person name="Petzold A."/>
            <person name="Susuki M."/>
            <person name="Suzuki K.-i.T."/>
            <person name="Hayashi T."/>
            <person name="Toyoda A."/>
            <person name="Oliveira C."/>
            <person name="Osipova E."/>
            <person name="Leigh N.D."/>
            <person name="Simon A."/>
            <person name="Yun M.H."/>
        </authorList>
    </citation>
    <scope>NUCLEOTIDE SEQUENCE</scope>
    <source>
        <strain evidence="2">20211129_DDA</strain>
        <tissue evidence="2">Liver</tissue>
    </source>
</reference>
<proteinExistence type="predicted"/>
<keyword evidence="3" id="KW-1185">Reference proteome</keyword>
<organism evidence="2 3">
    <name type="scientific">Pleurodeles waltl</name>
    <name type="common">Iberian ribbed newt</name>
    <dbReference type="NCBI Taxonomy" id="8319"/>
    <lineage>
        <taxon>Eukaryota</taxon>
        <taxon>Metazoa</taxon>
        <taxon>Chordata</taxon>
        <taxon>Craniata</taxon>
        <taxon>Vertebrata</taxon>
        <taxon>Euteleostomi</taxon>
        <taxon>Amphibia</taxon>
        <taxon>Batrachia</taxon>
        <taxon>Caudata</taxon>
        <taxon>Salamandroidea</taxon>
        <taxon>Salamandridae</taxon>
        <taxon>Pleurodelinae</taxon>
        <taxon>Pleurodeles</taxon>
    </lineage>
</organism>
<feature type="region of interest" description="Disordered" evidence="1">
    <location>
        <begin position="35"/>
        <end position="92"/>
    </location>
</feature>
<accession>A0AAV7TM96</accession>
<feature type="compositionally biased region" description="Low complexity" evidence="1">
    <location>
        <begin position="55"/>
        <end position="69"/>
    </location>
</feature>